<feature type="compositionally biased region" description="Polar residues" evidence="1">
    <location>
        <begin position="8"/>
        <end position="25"/>
    </location>
</feature>
<proteinExistence type="predicted"/>
<dbReference type="EMBL" id="CAFZ01000425">
    <property type="protein sequence ID" value="CCA75283.1"/>
    <property type="molecule type" value="Genomic_DNA"/>
</dbReference>
<feature type="region of interest" description="Disordered" evidence="1">
    <location>
        <begin position="1"/>
        <end position="33"/>
    </location>
</feature>
<name>G4TVE0_SERID</name>
<gene>
    <name evidence="2" type="ORF">PIIN_09267</name>
</gene>
<evidence type="ECO:0000313" key="3">
    <source>
        <dbReference type="Proteomes" id="UP000007148"/>
    </source>
</evidence>
<organism evidence="2 3">
    <name type="scientific">Serendipita indica (strain DSM 11827)</name>
    <name type="common">Root endophyte fungus</name>
    <name type="synonym">Piriformospora indica</name>
    <dbReference type="NCBI Taxonomy" id="1109443"/>
    <lineage>
        <taxon>Eukaryota</taxon>
        <taxon>Fungi</taxon>
        <taxon>Dikarya</taxon>
        <taxon>Basidiomycota</taxon>
        <taxon>Agaricomycotina</taxon>
        <taxon>Agaricomycetes</taxon>
        <taxon>Sebacinales</taxon>
        <taxon>Serendipitaceae</taxon>
        <taxon>Serendipita</taxon>
    </lineage>
</organism>
<dbReference type="AlphaFoldDB" id="G4TVE0"/>
<reference evidence="2 3" key="1">
    <citation type="journal article" date="2011" name="PLoS Pathog.">
        <title>Endophytic Life Strategies Decoded by Genome and Transcriptome Analyses of the Mutualistic Root Symbiont Piriformospora indica.</title>
        <authorList>
            <person name="Zuccaro A."/>
            <person name="Lahrmann U."/>
            <person name="Guldener U."/>
            <person name="Langen G."/>
            <person name="Pfiffi S."/>
            <person name="Biedenkopf D."/>
            <person name="Wong P."/>
            <person name="Samans B."/>
            <person name="Grimm C."/>
            <person name="Basiewicz M."/>
            <person name="Murat C."/>
            <person name="Martin F."/>
            <person name="Kogel K.H."/>
        </authorList>
    </citation>
    <scope>NUCLEOTIDE SEQUENCE [LARGE SCALE GENOMIC DNA]</scope>
    <source>
        <strain evidence="2 3">DSM 11827</strain>
    </source>
</reference>
<comment type="caution">
    <text evidence="2">The sequence shown here is derived from an EMBL/GenBank/DDBJ whole genome shotgun (WGS) entry which is preliminary data.</text>
</comment>
<evidence type="ECO:0000313" key="2">
    <source>
        <dbReference type="EMBL" id="CCA75283.1"/>
    </source>
</evidence>
<dbReference type="InParanoid" id="G4TVE0"/>
<feature type="non-terminal residue" evidence="2">
    <location>
        <position position="73"/>
    </location>
</feature>
<keyword evidence="3" id="KW-1185">Reference proteome</keyword>
<accession>G4TVE0</accession>
<evidence type="ECO:0000256" key="1">
    <source>
        <dbReference type="SAM" id="MobiDB-lite"/>
    </source>
</evidence>
<dbReference type="HOGENOM" id="CLU_2711677_0_0_1"/>
<protein>
    <submittedName>
        <fullName evidence="2">Uncharacterized protein</fullName>
    </submittedName>
</protein>
<dbReference type="Proteomes" id="UP000007148">
    <property type="component" value="Unassembled WGS sequence"/>
</dbReference>
<sequence length="73" mass="8005">MQRRKAKGNQNPTPSNSSRANTPSQDPDVAYQRTRDTLIEAVKLVNAGTEATSFLGPLKAVCEISLLFLETTR</sequence>